<keyword evidence="2" id="KW-0378">Hydrolase</keyword>
<comment type="caution">
    <text evidence="5">The sequence shown here is derived from an EMBL/GenBank/DDBJ whole genome shotgun (WGS) entry which is preliminary data.</text>
</comment>
<evidence type="ECO:0000313" key="6">
    <source>
        <dbReference type="Proteomes" id="UP000214365"/>
    </source>
</evidence>
<evidence type="ECO:0000259" key="4">
    <source>
        <dbReference type="Pfam" id="PF01156"/>
    </source>
</evidence>
<name>A0A225AW12_TALAT</name>
<organism evidence="5 6">
    <name type="scientific">Talaromyces atroroseus</name>
    <dbReference type="NCBI Taxonomy" id="1441469"/>
    <lineage>
        <taxon>Eukaryota</taxon>
        <taxon>Fungi</taxon>
        <taxon>Dikarya</taxon>
        <taxon>Ascomycota</taxon>
        <taxon>Pezizomycotina</taxon>
        <taxon>Eurotiomycetes</taxon>
        <taxon>Eurotiomycetidae</taxon>
        <taxon>Eurotiales</taxon>
        <taxon>Trichocomaceae</taxon>
        <taxon>Talaromyces</taxon>
        <taxon>Talaromyces sect. Trachyspermi</taxon>
    </lineage>
</organism>
<dbReference type="AlphaFoldDB" id="A0A225AW12"/>
<gene>
    <name evidence="5" type="ORF">UA08_04589</name>
</gene>
<dbReference type="STRING" id="1441469.A0A225AW12"/>
<dbReference type="GO" id="GO:0008477">
    <property type="term" value="F:purine nucleosidase activity"/>
    <property type="evidence" value="ECO:0007669"/>
    <property type="project" value="TreeGrafter"/>
</dbReference>
<evidence type="ECO:0000313" key="5">
    <source>
        <dbReference type="EMBL" id="OKL59799.1"/>
    </source>
</evidence>
<dbReference type="GeneID" id="31004344"/>
<comment type="similarity">
    <text evidence="1">Belongs to the IUNH family.</text>
</comment>
<dbReference type="PANTHER" id="PTHR12304:SF56">
    <property type="entry name" value="HYDROLASE, PUTATIVE (AFU_ORTHOLOGUE AFUA_1G11790)-RELATED"/>
    <property type="match status" value="1"/>
</dbReference>
<dbReference type="SUPFAM" id="SSF53590">
    <property type="entry name" value="Nucleoside hydrolase"/>
    <property type="match status" value="1"/>
</dbReference>
<reference evidence="5 6" key="1">
    <citation type="submission" date="2015-06" db="EMBL/GenBank/DDBJ databases">
        <title>Talaromyces atroroseus IBT 11181 draft genome.</title>
        <authorList>
            <person name="Rasmussen K.B."/>
            <person name="Rasmussen S."/>
            <person name="Petersen B."/>
            <person name="Sicheritz-Ponten T."/>
            <person name="Mortensen U.H."/>
            <person name="Thrane U."/>
        </authorList>
    </citation>
    <scope>NUCLEOTIDE SEQUENCE [LARGE SCALE GENOMIC DNA]</scope>
    <source>
        <strain evidence="5 6">IBT 11181</strain>
    </source>
</reference>
<evidence type="ECO:0000256" key="2">
    <source>
        <dbReference type="ARBA" id="ARBA00022801"/>
    </source>
</evidence>
<dbReference type="OrthoDB" id="5783963at2759"/>
<dbReference type="EMBL" id="LFMY01000006">
    <property type="protein sequence ID" value="OKL59799.1"/>
    <property type="molecule type" value="Genomic_DNA"/>
</dbReference>
<dbReference type="GO" id="GO:0006152">
    <property type="term" value="P:purine nucleoside catabolic process"/>
    <property type="evidence" value="ECO:0007669"/>
    <property type="project" value="TreeGrafter"/>
</dbReference>
<dbReference type="InterPro" id="IPR001910">
    <property type="entry name" value="Inosine/uridine_hydrolase_dom"/>
</dbReference>
<sequence length="429" mass="47111">MAPKTKIIIDTDPGIDDILALLLAFAATPEEVEVLLISLTFGNIEVQSCLRNVISMLHILEREMQWRKSLGKPEGFDALRAHKPIIAVGAQEPLDDQKMLADYFPLLVVPYLDGKDGLGGIHFTHPHLTPGETWEHLFDPIQDPEVLPSVGSATAHQSFIPSKRAASDEILQVLSDNEPDTVTIVAVGPLTNLALAAAKDPETFLRVKEVVVMGGAINEPGNVTPVGEFNAYADAVAAARVYALTSPNPQSTLPPSKILSGYPAKLSKTLTLKTFPLDMTKKHDLLRGDFDRTITPLLQSGSPLAEWVDAFMAHVFQTLERLHPGHEGAKASLTLHDPVCVWYALTADDPRWKPTKTSPEDIRIETVGQWTRGMCVVDRRNRHKIEDDVESHSDHGLWLSSRAGNRVIRMEDSPGGDTFGMHLMSKLFG</sequence>
<dbReference type="InterPro" id="IPR023186">
    <property type="entry name" value="IUNH"/>
</dbReference>
<dbReference type="Proteomes" id="UP000214365">
    <property type="component" value="Unassembled WGS sequence"/>
</dbReference>
<evidence type="ECO:0000256" key="3">
    <source>
        <dbReference type="ARBA" id="ARBA00023295"/>
    </source>
</evidence>
<protein>
    <recommendedName>
        <fullName evidence="4">Inosine/uridine-preferring nucleoside hydrolase domain-containing protein</fullName>
    </recommendedName>
</protein>
<dbReference type="PANTHER" id="PTHR12304">
    <property type="entry name" value="INOSINE-URIDINE PREFERRING NUCLEOSIDE HYDROLASE"/>
    <property type="match status" value="1"/>
</dbReference>
<keyword evidence="3" id="KW-0326">Glycosidase</keyword>
<accession>A0A225AW12</accession>
<dbReference type="Pfam" id="PF01156">
    <property type="entry name" value="IU_nuc_hydro"/>
    <property type="match status" value="1"/>
</dbReference>
<dbReference type="RefSeq" id="XP_020119920.1">
    <property type="nucleotide sequence ID" value="XM_020266876.1"/>
</dbReference>
<proteinExistence type="inferred from homology"/>
<dbReference type="InterPro" id="IPR036452">
    <property type="entry name" value="Ribo_hydro-like"/>
</dbReference>
<dbReference type="Gene3D" id="3.90.245.10">
    <property type="entry name" value="Ribonucleoside hydrolase-like"/>
    <property type="match status" value="1"/>
</dbReference>
<keyword evidence="6" id="KW-1185">Reference proteome</keyword>
<dbReference type="GO" id="GO:0005829">
    <property type="term" value="C:cytosol"/>
    <property type="evidence" value="ECO:0007669"/>
    <property type="project" value="TreeGrafter"/>
</dbReference>
<feature type="domain" description="Inosine/uridine-preferring nucleoside hydrolase" evidence="4">
    <location>
        <begin position="7"/>
        <end position="387"/>
    </location>
</feature>
<evidence type="ECO:0000256" key="1">
    <source>
        <dbReference type="ARBA" id="ARBA00009176"/>
    </source>
</evidence>